<keyword evidence="5" id="KW-0378">Hydrolase</keyword>
<keyword evidence="3" id="KW-0479">Metal-binding</keyword>
<proteinExistence type="inferred from homology"/>
<feature type="signal peptide" evidence="8">
    <location>
        <begin position="1"/>
        <end position="26"/>
    </location>
</feature>
<dbReference type="PROSITE" id="PS51257">
    <property type="entry name" value="PROKAR_LIPOPROTEIN"/>
    <property type="match status" value="1"/>
</dbReference>
<dbReference type="EMBL" id="BAAAMY010000002">
    <property type="protein sequence ID" value="GAA1909979.1"/>
    <property type="molecule type" value="Genomic_DNA"/>
</dbReference>
<dbReference type="Pfam" id="PF00884">
    <property type="entry name" value="Sulfatase"/>
    <property type="match status" value="1"/>
</dbReference>
<dbReference type="PANTHER" id="PTHR42693">
    <property type="entry name" value="ARYLSULFATASE FAMILY MEMBER"/>
    <property type="match status" value="1"/>
</dbReference>
<reference evidence="11" key="1">
    <citation type="journal article" date="2019" name="Int. J. Syst. Evol. Microbiol.">
        <title>The Global Catalogue of Microorganisms (GCM) 10K type strain sequencing project: providing services to taxonomists for standard genome sequencing and annotation.</title>
        <authorList>
            <consortium name="The Broad Institute Genomics Platform"/>
            <consortium name="The Broad Institute Genome Sequencing Center for Infectious Disease"/>
            <person name="Wu L."/>
            <person name="Ma J."/>
        </authorList>
    </citation>
    <scope>NUCLEOTIDE SEQUENCE [LARGE SCALE GENOMIC DNA]</scope>
    <source>
        <strain evidence="11">JCM 14046</strain>
    </source>
</reference>
<dbReference type="InterPro" id="IPR017850">
    <property type="entry name" value="Alkaline_phosphatase_core_sf"/>
</dbReference>
<evidence type="ECO:0000256" key="3">
    <source>
        <dbReference type="ARBA" id="ARBA00022723"/>
    </source>
</evidence>
<evidence type="ECO:0000256" key="1">
    <source>
        <dbReference type="ARBA" id="ARBA00001913"/>
    </source>
</evidence>
<evidence type="ECO:0000256" key="8">
    <source>
        <dbReference type="SAM" id="SignalP"/>
    </source>
</evidence>
<sequence>MGRTRRRLAVAAVVGLLACAPALVLTSPGSGSDEEPDARVAQGAVEPPPNVVLVLADDLGWGDLGTGLVNGGEGNPLVHTPAIDRLAAEGAVFDHAYAGPNCSPTRMALLTGMAAPRPDNNVFLVGGLDRGGDRELVGPPQGRQDDRLVLPDDAVTLGEAMQGAGYATSWTGKFHVTRFAEDVVSDHGFDLNLGGTRAGVVGQYHAQGQEFDRTVFRSLDPWAGDYTREYVDEVVAPFSPDSAAADLDALVGTRKHLTDAVADATLAAIDAQAAQPFLAVMSHYAVHTPVGPAQPRRDLMAALDRRAARDDRWTTAEPTSDGEWRGRPGTRPSYAALLEGMDQTVGRLVDHLESTPDPRRPGEVLADNTVVVLVSDNGGRTDVGGRNRPLRGQKGELDEGGVRVPWIVWSGDEDLVAGGTVNPTPVDVTDLYPTFLDWADHQMPARVTPDGASLTRAVATGETVPRARFAHLPGYLLAKGRDQRPESAVWRARWKLRYTYEDRRFRLYDVTDDPGETTDLAARRPELVAELGEVLLEWLEETDAPLATLRRDSAPLRFTVRGAMYSDGRVESSSRPREVVVRAGEEVPFVLDPVGAERR</sequence>
<feature type="chain" id="PRO_5045471803" evidence="8">
    <location>
        <begin position="27"/>
        <end position="599"/>
    </location>
</feature>
<dbReference type="PANTHER" id="PTHR42693:SF42">
    <property type="entry name" value="ARYLSULFATASE G"/>
    <property type="match status" value="1"/>
</dbReference>
<keyword evidence="11" id="KW-1185">Reference proteome</keyword>
<comment type="cofactor">
    <cofactor evidence="1">
        <name>Ca(2+)</name>
        <dbReference type="ChEBI" id="CHEBI:29108"/>
    </cofactor>
</comment>
<keyword evidence="4 8" id="KW-0732">Signal</keyword>
<evidence type="ECO:0000313" key="10">
    <source>
        <dbReference type="EMBL" id="GAA1909979.1"/>
    </source>
</evidence>
<organism evidence="10 11">
    <name type="scientific">Nocardioides lentus</name>
    <dbReference type="NCBI Taxonomy" id="338077"/>
    <lineage>
        <taxon>Bacteria</taxon>
        <taxon>Bacillati</taxon>
        <taxon>Actinomycetota</taxon>
        <taxon>Actinomycetes</taxon>
        <taxon>Propionibacteriales</taxon>
        <taxon>Nocardioidaceae</taxon>
        <taxon>Nocardioides</taxon>
    </lineage>
</organism>
<gene>
    <name evidence="10" type="ORF">GCM10009737_09240</name>
</gene>
<protein>
    <submittedName>
        <fullName evidence="10">Sulfatase</fullName>
    </submittedName>
</protein>
<dbReference type="InterPro" id="IPR000917">
    <property type="entry name" value="Sulfatase_N"/>
</dbReference>
<evidence type="ECO:0000256" key="5">
    <source>
        <dbReference type="ARBA" id="ARBA00022801"/>
    </source>
</evidence>
<dbReference type="Proteomes" id="UP001501612">
    <property type="component" value="Unassembled WGS sequence"/>
</dbReference>
<evidence type="ECO:0000256" key="4">
    <source>
        <dbReference type="ARBA" id="ARBA00022729"/>
    </source>
</evidence>
<dbReference type="Gene3D" id="3.30.1120.10">
    <property type="match status" value="1"/>
</dbReference>
<feature type="domain" description="Sulfatase N-terminal" evidence="9">
    <location>
        <begin position="49"/>
        <end position="440"/>
    </location>
</feature>
<accession>A0ABP5AD33</accession>
<dbReference type="SUPFAM" id="SSF53649">
    <property type="entry name" value="Alkaline phosphatase-like"/>
    <property type="match status" value="1"/>
</dbReference>
<feature type="region of interest" description="Disordered" evidence="7">
    <location>
        <begin position="376"/>
        <end position="396"/>
    </location>
</feature>
<comment type="caution">
    <text evidence="10">The sequence shown here is derived from an EMBL/GenBank/DDBJ whole genome shotgun (WGS) entry which is preliminary data.</text>
</comment>
<feature type="region of interest" description="Disordered" evidence="7">
    <location>
        <begin position="309"/>
        <end position="330"/>
    </location>
</feature>
<evidence type="ECO:0000256" key="6">
    <source>
        <dbReference type="ARBA" id="ARBA00022837"/>
    </source>
</evidence>
<evidence type="ECO:0000256" key="2">
    <source>
        <dbReference type="ARBA" id="ARBA00008779"/>
    </source>
</evidence>
<evidence type="ECO:0000313" key="11">
    <source>
        <dbReference type="Proteomes" id="UP001501612"/>
    </source>
</evidence>
<comment type="similarity">
    <text evidence="2">Belongs to the sulfatase family.</text>
</comment>
<name>A0ABP5AD33_9ACTN</name>
<evidence type="ECO:0000259" key="9">
    <source>
        <dbReference type="Pfam" id="PF00884"/>
    </source>
</evidence>
<keyword evidence="6" id="KW-0106">Calcium</keyword>
<evidence type="ECO:0000256" key="7">
    <source>
        <dbReference type="SAM" id="MobiDB-lite"/>
    </source>
</evidence>
<dbReference type="Gene3D" id="3.40.720.10">
    <property type="entry name" value="Alkaline Phosphatase, subunit A"/>
    <property type="match status" value="1"/>
</dbReference>
<dbReference type="RefSeq" id="WP_344004402.1">
    <property type="nucleotide sequence ID" value="NZ_BAAAMY010000002.1"/>
</dbReference>
<dbReference type="InterPro" id="IPR050738">
    <property type="entry name" value="Sulfatase"/>
</dbReference>